<evidence type="ECO:0000313" key="3">
    <source>
        <dbReference type="Proteomes" id="UP000865968"/>
    </source>
</evidence>
<reference evidence="2" key="1">
    <citation type="journal article" date="2018" name="Genome Biol.">
        <title>SKESA: strategic k-mer extension for scrupulous assemblies.</title>
        <authorList>
            <person name="Souvorov A."/>
            <person name="Agarwala R."/>
            <person name="Lipman D.J."/>
        </authorList>
    </citation>
    <scope>NUCLEOTIDE SEQUENCE</scope>
    <source>
        <strain evidence="2">Morganella morganii ARLG-3209</strain>
    </source>
</reference>
<gene>
    <name evidence="2" type="ORF">I8608_000374</name>
</gene>
<dbReference type="GO" id="GO:0043565">
    <property type="term" value="F:sequence-specific DNA binding"/>
    <property type="evidence" value="ECO:0007669"/>
    <property type="project" value="UniProtKB-ARBA"/>
</dbReference>
<dbReference type="Pfam" id="PF11423">
    <property type="entry name" value="Repressor_Mnt"/>
    <property type="match status" value="1"/>
</dbReference>
<name>A0AAN5MCD1_MORMO</name>
<sequence>MSRVRDIIPYSLRMPDDLKTLLAERAKQNGRSLNSEMVMILQDAVNSASPQPKSSAEHTAAIQAEEVKKMVFDTLVQLYKKDDE</sequence>
<dbReference type="InterPro" id="IPR010985">
    <property type="entry name" value="Ribbon_hlx_hlx"/>
</dbReference>
<dbReference type="GO" id="GO:0006355">
    <property type="term" value="P:regulation of DNA-templated transcription"/>
    <property type="evidence" value="ECO:0007669"/>
    <property type="project" value="InterPro"/>
</dbReference>
<accession>A0AAN5MCD1</accession>
<comment type="caution">
    <text evidence="2">The sequence shown here is derived from an EMBL/GenBank/DDBJ whole genome shotgun (WGS) entry which is preliminary data.</text>
</comment>
<dbReference type="InterPro" id="IPR005569">
    <property type="entry name" value="Arc_DNA-bd_dom"/>
</dbReference>
<dbReference type="AlphaFoldDB" id="A0AAN5MCD1"/>
<dbReference type="Proteomes" id="UP000865968">
    <property type="component" value="Unassembled WGS sequence"/>
</dbReference>
<evidence type="ECO:0000259" key="1">
    <source>
        <dbReference type="Pfam" id="PF03869"/>
    </source>
</evidence>
<dbReference type="SUPFAM" id="SSF58059">
    <property type="entry name" value="Tetramerization domain of the Mnt repressor"/>
    <property type="match status" value="1"/>
</dbReference>
<reference evidence="2" key="2">
    <citation type="submission" date="2020-10" db="EMBL/GenBank/DDBJ databases">
        <authorList>
            <consortium name="NCBI Pathogen Detection Project"/>
        </authorList>
    </citation>
    <scope>NUCLEOTIDE SEQUENCE</scope>
    <source>
        <strain evidence="2">Morganella morganii ARLG-3209</strain>
    </source>
</reference>
<dbReference type="InterPro" id="IPR024421">
    <property type="entry name" value="Phage_P22_Mnt"/>
</dbReference>
<dbReference type="EMBL" id="DACSWI010000001">
    <property type="protein sequence ID" value="HAT3807583.1"/>
    <property type="molecule type" value="Genomic_DNA"/>
</dbReference>
<keyword evidence="2" id="KW-0238">DNA-binding</keyword>
<dbReference type="Pfam" id="PF03869">
    <property type="entry name" value="Arc"/>
    <property type="match status" value="1"/>
</dbReference>
<organism evidence="2 3">
    <name type="scientific">Morganella morganii</name>
    <name type="common">Proteus morganii</name>
    <dbReference type="NCBI Taxonomy" id="582"/>
    <lineage>
        <taxon>Bacteria</taxon>
        <taxon>Pseudomonadati</taxon>
        <taxon>Pseudomonadota</taxon>
        <taxon>Gammaproteobacteria</taxon>
        <taxon>Enterobacterales</taxon>
        <taxon>Morganellaceae</taxon>
        <taxon>Morganella</taxon>
    </lineage>
</organism>
<protein>
    <submittedName>
        <fullName evidence="2">Arc family DNA-binding protein</fullName>
    </submittedName>
</protein>
<dbReference type="SUPFAM" id="SSF47598">
    <property type="entry name" value="Ribbon-helix-helix"/>
    <property type="match status" value="1"/>
</dbReference>
<feature type="domain" description="Arc-like DNA binding" evidence="1">
    <location>
        <begin position="10"/>
        <end position="47"/>
    </location>
</feature>
<proteinExistence type="predicted"/>
<dbReference type="Gene3D" id="1.10.1220.10">
    <property type="entry name" value="Met repressor-like"/>
    <property type="match status" value="1"/>
</dbReference>
<dbReference type="InterPro" id="IPR013321">
    <property type="entry name" value="Arc_rbn_hlx_hlx"/>
</dbReference>
<evidence type="ECO:0000313" key="2">
    <source>
        <dbReference type="EMBL" id="HAT3807583.1"/>
    </source>
</evidence>